<dbReference type="GO" id="GO:0006260">
    <property type="term" value="P:DNA replication"/>
    <property type="evidence" value="ECO:0007669"/>
    <property type="project" value="UniProtKB-KW"/>
</dbReference>
<protein>
    <recommendedName>
        <fullName evidence="14">DNA ligase</fullName>
        <ecNumber evidence="14">6.5.1.1</ecNumber>
    </recommendedName>
</protein>
<evidence type="ECO:0000256" key="3">
    <source>
        <dbReference type="ARBA" id="ARBA00022705"/>
    </source>
</evidence>
<dbReference type="PROSITE" id="PS50160">
    <property type="entry name" value="DNA_LIGASE_A3"/>
    <property type="match status" value="1"/>
</dbReference>
<sequence>MRLVEVVATSAQVAGTRARTAKVAALAEALRRCDPAETATVATYLGGALVQRRTGLGWRSLQQLPEPAEVASLTVAEVDTAFEHLAGLAGPGSQTARAAAVTELFGRATAPEQTWLRGAINGEVRQGASDALVQEAVAAAAEVPVALVRRAAMLAGSTPVVAAAAQRGGEDALAAFRLEVGRPVSPMLASSAPDLATAWTKVSSAVGRVAVDHKLDGIRIQAHKNGEDVLLVTRSLEDITDRLPEVANVVRDLPAHRLVLDGEALVLAPDGRALPFQETAARTATVLLGGDRSDASAERLPVTPYFFDLLLRDDLDLLDAPAEERWRHLGELLPPVHRVGRLLTDDVAEAQNFLAEALRDGHEGVVLKSTTTAYAAGRRGAAWVKVKPVHTLDLVVLAVEPGSGRRRGWLSNIHLGARDPAGGFVMLGKTFKGMTDEMLTWQTERFTELATEREDWLVQVRPEQVVEIAFDGVQRSSRYPGGLALRFARVVRYRDDKTAAEADTIEEVRALYLARGGTPPRADPRQG</sequence>
<dbReference type="Gene3D" id="2.40.50.140">
    <property type="entry name" value="Nucleic acid-binding proteins"/>
    <property type="match status" value="1"/>
</dbReference>
<reference evidence="17" key="2">
    <citation type="submission" date="2021-04" db="EMBL/GenBank/DDBJ databases">
        <authorList>
            <person name="Gilroy R."/>
        </authorList>
    </citation>
    <scope>NUCLEOTIDE SEQUENCE</scope>
    <source>
        <strain evidence="17">ChiGjej4B4-7305</strain>
    </source>
</reference>
<evidence type="ECO:0000256" key="10">
    <source>
        <dbReference type="ARBA" id="ARBA00023204"/>
    </source>
</evidence>
<dbReference type="InterPro" id="IPR016059">
    <property type="entry name" value="DNA_ligase_ATP-dep_CS"/>
</dbReference>
<proteinExistence type="inferred from homology"/>
<keyword evidence="8" id="KW-0460">Magnesium</keyword>
<dbReference type="InterPro" id="IPR012340">
    <property type="entry name" value="NA-bd_OB-fold"/>
</dbReference>
<dbReference type="EC" id="6.5.1.1" evidence="14"/>
<dbReference type="NCBIfam" id="NF002868">
    <property type="entry name" value="PRK03180.1"/>
    <property type="match status" value="1"/>
</dbReference>
<keyword evidence="2" id="KW-0132">Cell division</keyword>
<reference evidence="17" key="1">
    <citation type="journal article" date="2021" name="PeerJ">
        <title>Extensive microbial diversity within the chicken gut microbiome revealed by metagenomics and culture.</title>
        <authorList>
            <person name="Gilroy R."/>
            <person name="Ravi A."/>
            <person name="Getino M."/>
            <person name="Pursley I."/>
            <person name="Horton D.L."/>
            <person name="Alikhan N.F."/>
            <person name="Baker D."/>
            <person name="Gharbi K."/>
            <person name="Hall N."/>
            <person name="Watson M."/>
            <person name="Adriaenssens E.M."/>
            <person name="Foster-Nyarko E."/>
            <person name="Jarju S."/>
            <person name="Secka A."/>
            <person name="Antonio M."/>
            <person name="Oren A."/>
            <person name="Chaudhuri R.R."/>
            <person name="La Ragione R."/>
            <person name="Hildebrand F."/>
            <person name="Pallen M.J."/>
        </authorList>
    </citation>
    <scope>NUCLEOTIDE SEQUENCE</scope>
    <source>
        <strain evidence="17">ChiGjej4B4-7305</strain>
    </source>
</reference>
<evidence type="ECO:0000256" key="5">
    <source>
        <dbReference type="ARBA" id="ARBA00022741"/>
    </source>
</evidence>
<evidence type="ECO:0000256" key="8">
    <source>
        <dbReference type="ARBA" id="ARBA00022842"/>
    </source>
</evidence>
<dbReference type="GO" id="GO:0051301">
    <property type="term" value="P:cell division"/>
    <property type="evidence" value="ECO:0007669"/>
    <property type="project" value="UniProtKB-KW"/>
</dbReference>
<comment type="caution">
    <text evidence="17">The sequence shown here is derived from an EMBL/GenBank/DDBJ whole genome shotgun (WGS) entry which is preliminary data.</text>
</comment>
<gene>
    <name evidence="17" type="ORF">H9815_16505</name>
</gene>
<evidence type="ECO:0000256" key="9">
    <source>
        <dbReference type="ARBA" id="ARBA00023172"/>
    </source>
</evidence>
<evidence type="ECO:0000259" key="16">
    <source>
        <dbReference type="PROSITE" id="PS50160"/>
    </source>
</evidence>
<keyword evidence="5 14" id="KW-0547">Nucleotide-binding</keyword>
<evidence type="ECO:0000313" key="18">
    <source>
        <dbReference type="Proteomes" id="UP000824037"/>
    </source>
</evidence>
<dbReference type="SUPFAM" id="SSF50249">
    <property type="entry name" value="Nucleic acid-binding proteins"/>
    <property type="match status" value="1"/>
</dbReference>
<dbReference type="GO" id="GO:0006310">
    <property type="term" value="P:DNA recombination"/>
    <property type="evidence" value="ECO:0007669"/>
    <property type="project" value="UniProtKB-KW"/>
</dbReference>
<evidence type="ECO:0000256" key="13">
    <source>
        <dbReference type="ARBA" id="ARBA00054532"/>
    </source>
</evidence>
<evidence type="ECO:0000313" key="17">
    <source>
        <dbReference type="EMBL" id="HIZ37379.1"/>
    </source>
</evidence>
<keyword evidence="7 14" id="KW-0067">ATP-binding</keyword>
<comment type="similarity">
    <text evidence="15">Belongs to the ATP-dependent DNA ligase family.</text>
</comment>
<dbReference type="Proteomes" id="UP000824037">
    <property type="component" value="Unassembled WGS sequence"/>
</dbReference>
<keyword evidence="10 14" id="KW-0234">DNA repair</keyword>
<dbReference type="Pfam" id="PF04679">
    <property type="entry name" value="DNA_ligase_A_C"/>
    <property type="match status" value="1"/>
</dbReference>
<dbReference type="GO" id="GO:0046872">
    <property type="term" value="F:metal ion binding"/>
    <property type="evidence" value="ECO:0007669"/>
    <property type="project" value="UniProtKB-KW"/>
</dbReference>
<dbReference type="InterPro" id="IPR012310">
    <property type="entry name" value="DNA_ligase_ATP-dep_cent"/>
</dbReference>
<evidence type="ECO:0000256" key="6">
    <source>
        <dbReference type="ARBA" id="ARBA00022763"/>
    </source>
</evidence>
<dbReference type="PANTHER" id="PTHR45674">
    <property type="entry name" value="DNA LIGASE 1/3 FAMILY MEMBER"/>
    <property type="match status" value="1"/>
</dbReference>
<dbReference type="EMBL" id="DXBY01000282">
    <property type="protein sequence ID" value="HIZ37379.1"/>
    <property type="molecule type" value="Genomic_DNA"/>
</dbReference>
<keyword evidence="9 14" id="KW-0233">DNA recombination</keyword>
<dbReference type="InterPro" id="IPR036599">
    <property type="entry name" value="DNA_ligase_N_sf"/>
</dbReference>
<evidence type="ECO:0000256" key="4">
    <source>
        <dbReference type="ARBA" id="ARBA00022723"/>
    </source>
</evidence>
<evidence type="ECO:0000256" key="12">
    <source>
        <dbReference type="ARBA" id="ARBA00034003"/>
    </source>
</evidence>
<dbReference type="InterPro" id="IPR012309">
    <property type="entry name" value="DNA_ligase_ATP-dep_C"/>
</dbReference>
<dbReference type="Gene3D" id="3.30.470.30">
    <property type="entry name" value="DNA ligase/mRNA capping enzyme"/>
    <property type="match status" value="1"/>
</dbReference>
<dbReference type="SUPFAM" id="SSF117018">
    <property type="entry name" value="ATP-dependent DNA ligase DNA-binding domain"/>
    <property type="match status" value="1"/>
</dbReference>
<dbReference type="Gene3D" id="1.10.3260.10">
    <property type="entry name" value="DNA ligase, ATP-dependent, N-terminal domain"/>
    <property type="match status" value="1"/>
</dbReference>
<dbReference type="GO" id="GO:0071897">
    <property type="term" value="P:DNA biosynthetic process"/>
    <property type="evidence" value="ECO:0007669"/>
    <property type="project" value="InterPro"/>
</dbReference>
<dbReference type="CDD" id="cd07972">
    <property type="entry name" value="OBF_DNA_ligase_Arch_LigB"/>
    <property type="match status" value="1"/>
</dbReference>
<dbReference type="InterPro" id="IPR050191">
    <property type="entry name" value="ATP-dep_DNA_ligase"/>
</dbReference>
<dbReference type="Pfam" id="PF01068">
    <property type="entry name" value="DNA_ligase_A_M"/>
    <property type="match status" value="1"/>
</dbReference>
<dbReference type="GO" id="GO:0006281">
    <property type="term" value="P:DNA repair"/>
    <property type="evidence" value="ECO:0007669"/>
    <property type="project" value="UniProtKB-KW"/>
</dbReference>
<dbReference type="AlphaFoldDB" id="A0A9D2EGQ0"/>
<dbReference type="SUPFAM" id="SSF56091">
    <property type="entry name" value="DNA ligase/mRNA capping enzyme, catalytic domain"/>
    <property type="match status" value="1"/>
</dbReference>
<evidence type="ECO:0000256" key="1">
    <source>
        <dbReference type="ARBA" id="ARBA00022598"/>
    </source>
</evidence>
<keyword evidence="11" id="KW-0131">Cell cycle</keyword>
<dbReference type="GO" id="GO:0005524">
    <property type="term" value="F:ATP binding"/>
    <property type="evidence" value="ECO:0007669"/>
    <property type="project" value="UniProtKB-KW"/>
</dbReference>
<evidence type="ECO:0000256" key="2">
    <source>
        <dbReference type="ARBA" id="ARBA00022618"/>
    </source>
</evidence>
<keyword evidence="6 14" id="KW-0227">DNA damage</keyword>
<name>A0A9D2EGQ0_9MICO</name>
<keyword evidence="3" id="KW-0235">DNA replication</keyword>
<feature type="domain" description="ATP-dependent DNA ligase family profile" evidence="16">
    <location>
        <begin position="295"/>
        <end position="419"/>
    </location>
</feature>
<dbReference type="NCBIfam" id="TIGR00574">
    <property type="entry name" value="dnl1"/>
    <property type="match status" value="1"/>
</dbReference>
<accession>A0A9D2EGQ0</accession>
<dbReference type="GO" id="GO:0003677">
    <property type="term" value="F:DNA binding"/>
    <property type="evidence" value="ECO:0007669"/>
    <property type="project" value="InterPro"/>
</dbReference>
<evidence type="ECO:0000256" key="11">
    <source>
        <dbReference type="ARBA" id="ARBA00023306"/>
    </source>
</evidence>
<dbReference type="FunFam" id="2.40.50.140:FF:000163">
    <property type="entry name" value="Probable DNA ligase"/>
    <property type="match status" value="1"/>
</dbReference>
<dbReference type="InterPro" id="IPR012308">
    <property type="entry name" value="DNA_ligase_ATP-dep_N"/>
</dbReference>
<keyword evidence="4" id="KW-0479">Metal-binding</keyword>
<comment type="function">
    <text evidence="13">DNA ligase that seals nicks in double-stranded DNA during DNA replication, DNA recombination and DNA repair.</text>
</comment>
<evidence type="ECO:0000256" key="15">
    <source>
        <dbReference type="RuleBase" id="RU004196"/>
    </source>
</evidence>
<dbReference type="PANTHER" id="PTHR45674:SF13">
    <property type="entry name" value="DNA LIGASE-RELATED"/>
    <property type="match status" value="1"/>
</dbReference>
<comment type="catalytic activity">
    <reaction evidence="12 14">
        <text>ATP + (deoxyribonucleotide)n-3'-hydroxyl + 5'-phospho-(deoxyribonucleotide)m = (deoxyribonucleotide)n+m + AMP + diphosphate.</text>
        <dbReference type="EC" id="6.5.1.1"/>
    </reaction>
</comment>
<keyword evidence="1 14" id="KW-0436">Ligase</keyword>
<dbReference type="InterPro" id="IPR000977">
    <property type="entry name" value="DNA_ligase_ATP-dep"/>
</dbReference>
<dbReference type="Pfam" id="PF04675">
    <property type="entry name" value="DNA_ligase_A_N"/>
    <property type="match status" value="1"/>
</dbReference>
<dbReference type="GO" id="GO:0003910">
    <property type="term" value="F:DNA ligase (ATP) activity"/>
    <property type="evidence" value="ECO:0007669"/>
    <property type="project" value="UniProtKB-EC"/>
</dbReference>
<evidence type="ECO:0000256" key="7">
    <source>
        <dbReference type="ARBA" id="ARBA00022840"/>
    </source>
</evidence>
<evidence type="ECO:0000256" key="14">
    <source>
        <dbReference type="RuleBase" id="RU000617"/>
    </source>
</evidence>
<dbReference type="PROSITE" id="PS00697">
    <property type="entry name" value="DNA_LIGASE_A1"/>
    <property type="match status" value="1"/>
</dbReference>
<organism evidence="17 18">
    <name type="scientific">Candidatus Ruania gallistercoris</name>
    <dbReference type="NCBI Taxonomy" id="2838746"/>
    <lineage>
        <taxon>Bacteria</taxon>
        <taxon>Bacillati</taxon>
        <taxon>Actinomycetota</taxon>
        <taxon>Actinomycetes</taxon>
        <taxon>Micrococcales</taxon>
        <taxon>Ruaniaceae</taxon>
        <taxon>Ruania</taxon>
    </lineage>
</organism>